<protein>
    <submittedName>
        <fullName evidence="2">NAD(P)-binding protein</fullName>
    </submittedName>
</protein>
<gene>
    <name evidence="2" type="ORF">FA10DRAFT_266870</name>
</gene>
<dbReference type="Pfam" id="PF00106">
    <property type="entry name" value="adh_short"/>
    <property type="match status" value="1"/>
</dbReference>
<dbReference type="InParanoid" id="A0A316YNJ9"/>
<organism evidence="2 3">
    <name type="scientific">Acaromyces ingoldii</name>
    <dbReference type="NCBI Taxonomy" id="215250"/>
    <lineage>
        <taxon>Eukaryota</taxon>
        <taxon>Fungi</taxon>
        <taxon>Dikarya</taxon>
        <taxon>Basidiomycota</taxon>
        <taxon>Ustilaginomycotina</taxon>
        <taxon>Exobasidiomycetes</taxon>
        <taxon>Exobasidiales</taxon>
        <taxon>Cryptobasidiaceae</taxon>
        <taxon>Acaromyces</taxon>
    </lineage>
</organism>
<dbReference type="RefSeq" id="XP_025377582.1">
    <property type="nucleotide sequence ID" value="XM_025521682.1"/>
</dbReference>
<evidence type="ECO:0000313" key="2">
    <source>
        <dbReference type="EMBL" id="PWN90384.1"/>
    </source>
</evidence>
<proteinExistence type="predicted"/>
<dbReference type="PANTHER" id="PTHR43157">
    <property type="entry name" value="PHOSPHATIDYLINOSITOL-GLYCAN BIOSYNTHESIS CLASS F PROTEIN-RELATED"/>
    <property type="match status" value="1"/>
</dbReference>
<dbReference type="InterPro" id="IPR002347">
    <property type="entry name" value="SDR_fam"/>
</dbReference>
<evidence type="ECO:0000256" key="1">
    <source>
        <dbReference type="ARBA" id="ARBA00023002"/>
    </source>
</evidence>
<keyword evidence="1" id="KW-0560">Oxidoreductase</keyword>
<dbReference type="STRING" id="215250.A0A316YNJ9"/>
<dbReference type="Gene3D" id="3.40.50.720">
    <property type="entry name" value="NAD(P)-binding Rossmann-like Domain"/>
    <property type="match status" value="1"/>
</dbReference>
<sequence>MSWAIHSQPPSVNDTHCSGAGLLPSTQPWSIVYKTLRQYADNGAELPFPPKVDLRGKNVLISGANSGLGERAAYRFALWGARVILACRDPPPHEPHPEKVIEDMIREAGGQIKPEQLEWWKVDYSSFDSVQALGQRWNESGRTLDILCNNAGLSTGKFVITNDGVELTRSVNFLGHALLTLTVLPSMKKAAAPKIVNTVSCFHYGGRLDFSSLDYEKGQSRGIGGVRAYCDTKLLFMMWTKELQERLSRSDEYRHIIVNGVHPGYVSSNIWQDPNVQGLPWPLPLLQGLLLKARAIDTTQGSLCILNGALHPQFGFRPSELQDHEPFQGESAQRGGNYIDRDTAKVPRPEVEDVLARSRLWQRTLEDIKADKRGLGKDVPGHLTGLD</sequence>
<dbReference type="OrthoDB" id="542013at2759"/>
<keyword evidence="3" id="KW-1185">Reference proteome</keyword>
<dbReference type="EMBL" id="KZ819636">
    <property type="protein sequence ID" value="PWN90384.1"/>
    <property type="molecule type" value="Genomic_DNA"/>
</dbReference>
<dbReference type="GeneID" id="37043598"/>
<dbReference type="GO" id="GO:0016491">
    <property type="term" value="F:oxidoreductase activity"/>
    <property type="evidence" value="ECO:0007669"/>
    <property type="project" value="UniProtKB-KW"/>
</dbReference>
<dbReference type="PRINTS" id="PR00081">
    <property type="entry name" value="GDHRDH"/>
</dbReference>
<dbReference type="SUPFAM" id="SSF51735">
    <property type="entry name" value="NAD(P)-binding Rossmann-fold domains"/>
    <property type="match status" value="1"/>
</dbReference>
<dbReference type="PANTHER" id="PTHR43157:SF31">
    <property type="entry name" value="PHOSPHATIDYLINOSITOL-GLYCAN BIOSYNTHESIS CLASS F PROTEIN"/>
    <property type="match status" value="1"/>
</dbReference>
<evidence type="ECO:0000313" key="3">
    <source>
        <dbReference type="Proteomes" id="UP000245768"/>
    </source>
</evidence>
<name>A0A316YNJ9_9BASI</name>
<accession>A0A316YNJ9</accession>
<reference evidence="2 3" key="1">
    <citation type="journal article" date="2018" name="Mol. Biol. Evol.">
        <title>Broad Genomic Sampling Reveals a Smut Pathogenic Ancestry of the Fungal Clade Ustilaginomycotina.</title>
        <authorList>
            <person name="Kijpornyongpan T."/>
            <person name="Mondo S.J."/>
            <person name="Barry K."/>
            <person name="Sandor L."/>
            <person name="Lee J."/>
            <person name="Lipzen A."/>
            <person name="Pangilinan J."/>
            <person name="LaButti K."/>
            <person name="Hainaut M."/>
            <person name="Henrissat B."/>
            <person name="Grigoriev I.V."/>
            <person name="Spatafora J.W."/>
            <person name="Aime M.C."/>
        </authorList>
    </citation>
    <scope>NUCLEOTIDE SEQUENCE [LARGE SCALE GENOMIC DNA]</scope>
    <source>
        <strain evidence="2 3">MCA 4198</strain>
    </source>
</reference>
<dbReference type="Proteomes" id="UP000245768">
    <property type="component" value="Unassembled WGS sequence"/>
</dbReference>
<dbReference type="InterPro" id="IPR036291">
    <property type="entry name" value="NAD(P)-bd_dom_sf"/>
</dbReference>
<dbReference type="AlphaFoldDB" id="A0A316YNJ9"/>